<keyword evidence="2" id="KW-1185">Reference proteome</keyword>
<evidence type="ECO:0000313" key="2">
    <source>
        <dbReference type="Proteomes" id="UP001152766"/>
    </source>
</evidence>
<dbReference type="AlphaFoldDB" id="A0A9X4LKV1"/>
<evidence type="ECO:0000313" key="1">
    <source>
        <dbReference type="EMBL" id="MDG0865098.1"/>
    </source>
</evidence>
<accession>A0A9X4LKV1</accession>
<dbReference type="Proteomes" id="UP001152766">
    <property type="component" value="Unassembled WGS sequence"/>
</dbReference>
<dbReference type="RefSeq" id="WP_378990278.1">
    <property type="nucleotide sequence ID" value="NZ_JBHSRN010000019.1"/>
</dbReference>
<proteinExistence type="predicted"/>
<name>A0A9X4LKV1_9BURK</name>
<reference evidence="1" key="1">
    <citation type="submission" date="2019-02" db="EMBL/GenBank/DDBJ databases">
        <title>Draft genome of the type strain Pelomonas aquatica CCUG 52575T.</title>
        <authorList>
            <person name="Gomila M."/>
            <person name="Lalucat J."/>
        </authorList>
    </citation>
    <scope>NUCLEOTIDE SEQUENCE</scope>
    <source>
        <strain evidence="1">CCUG 52575</strain>
    </source>
</reference>
<sequence>MSISGAGVLDSDAAHDLYQGVLDRYDAGMPLEQICEWIAAFEAQAVDALELECLLAAGVKVLWEIGHPDDVLLARLLRVLDSGESRALWFSDGGTPDLAKARDGVLNRLLKQIAQPKVKPRPRRRYPQVKRRLFELGDCLELTMVGQKTYRGVVCKIDQRRGRCEYAVLVMANLPDSAPDSFRAGTYFGHYIHHFAVGRLAGPHVIRMDHAMLVREQCPFRVVGRVDLDPESYSPGSWGGVLCMQHVVDDFERTLANDMGAFRKQRLPLSNLLRR</sequence>
<organism evidence="1 2">
    <name type="scientific">Pelomonas aquatica</name>
    <dbReference type="NCBI Taxonomy" id="431058"/>
    <lineage>
        <taxon>Bacteria</taxon>
        <taxon>Pseudomonadati</taxon>
        <taxon>Pseudomonadota</taxon>
        <taxon>Betaproteobacteria</taxon>
        <taxon>Burkholderiales</taxon>
        <taxon>Sphaerotilaceae</taxon>
        <taxon>Roseateles</taxon>
    </lineage>
</organism>
<dbReference type="EMBL" id="SGUG01000052">
    <property type="protein sequence ID" value="MDG0865098.1"/>
    <property type="molecule type" value="Genomic_DNA"/>
</dbReference>
<protein>
    <submittedName>
        <fullName evidence="1">Uncharacterized protein</fullName>
    </submittedName>
</protein>
<gene>
    <name evidence="1" type="ORF">EXJ73_21795</name>
</gene>
<comment type="caution">
    <text evidence="1">The sequence shown here is derived from an EMBL/GenBank/DDBJ whole genome shotgun (WGS) entry which is preliminary data.</text>
</comment>